<dbReference type="EMBL" id="ARYI01000016">
    <property type="protein sequence ID" value="KCZ88224.1"/>
    <property type="molecule type" value="Genomic_DNA"/>
</dbReference>
<dbReference type="Gene3D" id="2.60.120.10">
    <property type="entry name" value="Jelly Rolls"/>
    <property type="match status" value="1"/>
</dbReference>
<dbReference type="PANTHER" id="PTHR35848:SF9">
    <property type="entry name" value="SLL1358 PROTEIN"/>
    <property type="match status" value="1"/>
</dbReference>
<dbReference type="Pfam" id="PF07883">
    <property type="entry name" value="Cupin_2"/>
    <property type="match status" value="1"/>
</dbReference>
<evidence type="ECO:0000259" key="3">
    <source>
        <dbReference type="Pfam" id="PF07883"/>
    </source>
</evidence>
<dbReference type="SUPFAM" id="SSF51182">
    <property type="entry name" value="RmlC-like cupins"/>
    <property type="match status" value="1"/>
</dbReference>
<dbReference type="PANTHER" id="PTHR35848">
    <property type="entry name" value="OXALATE-BINDING PROTEIN"/>
    <property type="match status" value="1"/>
</dbReference>
<dbReference type="InterPro" id="IPR013096">
    <property type="entry name" value="Cupin_2"/>
</dbReference>
<dbReference type="CDD" id="cd02224">
    <property type="entry name" value="cupin_SPO2919-like"/>
    <property type="match status" value="1"/>
</dbReference>
<reference evidence="4 5" key="1">
    <citation type="submission" date="2013-04" db="EMBL/GenBank/DDBJ databases">
        <title>Hyphomonas hirschiana VP5 Genome Sequencing.</title>
        <authorList>
            <person name="Lai Q."/>
            <person name="Shao Z."/>
        </authorList>
    </citation>
    <scope>NUCLEOTIDE SEQUENCE [LARGE SCALE GENOMIC DNA]</scope>
    <source>
        <strain evidence="4 5">VP5</strain>
    </source>
</reference>
<dbReference type="RefSeq" id="WP_011646959.1">
    <property type="nucleotide sequence ID" value="NZ_ARYI01000016.1"/>
</dbReference>
<evidence type="ECO:0000313" key="4">
    <source>
        <dbReference type="EMBL" id="KCZ88224.1"/>
    </source>
</evidence>
<keyword evidence="1" id="KW-0479">Metal-binding</keyword>
<dbReference type="AlphaFoldDB" id="A0A059FC67"/>
<dbReference type="InterPro" id="IPR014710">
    <property type="entry name" value="RmlC-like_jellyroll"/>
</dbReference>
<dbReference type="OrthoDB" id="5290459at2"/>
<protein>
    <submittedName>
        <fullName evidence="4">Cupin domain-containing protein</fullName>
    </submittedName>
</protein>
<comment type="caution">
    <text evidence="4">The sequence shown here is derived from an EMBL/GenBank/DDBJ whole genome shotgun (WGS) entry which is preliminary data.</text>
</comment>
<dbReference type="InterPro" id="IPR011051">
    <property type="entry name" value="RmlC_Cupin_sf"/>
</dbReference>
<gene>
    <name evidence="4" type="ORF">HHI_15019</name>
</gene>
<proteinExistence type="predicted"/>
<dbReference type="InterPro" id="IPR051610">
    <property type="entry name" value="GPI/OXD"/>
</dbReference>
<name>A0A059FC67_9PROT</name>
<evidence type="ECO:0000256" key="1">
    <source>
        <dbReference type="ARBA" id="ARBA00022723"/>
    </source>
</evidence>
<organism evidence="4 5">
    <name type="scientific">Hyphomonas hirschiana VP5</name>
    <dbReference type="NCBI Taxonomy" id="1280951"/>
    <lineage>
        <taxon>Bacteria</taxon>
        <taxon>Pseudomonadati</taxon>
        <taxon>Pseudomonadota</taxon>
        <taxon>Alphaproteobacteria</taxon>
        <taxon>Hyphomonadales</taxon>
        <taxon>Hyphomonadaceae</taxon>
        <taxon>Hyphomonas</taxon>
    </lineage>
</organism>
<keyword evidence="5" id="KW-1185">Reference proteome</keyword>
<dbReference type="PATRIC" id="fig|1280951.3.peg.3029"/>
<sequence>MPKIDIPSAPQGKGTRYPSPHGDPCAQRHWRALGNAAGLTQFGVNLLTLEPGIWSSQRHWHTHEDEFVWIVEGEVVMVTDAGRETLRAGDCAGFPAGSKDGHHFINEGSRPAKLLIAGSRDNRDECGYSDIDMHLHSGRYDDTPPLYTRKDGTPF</sequence>
<dbReference type="Proteomes" id="UP000025061">
    <property type="component" value="Unassembled WGS sequence"/>
</dbReference>
<evidence type="ECO:0000256" key="2">
    <source>
        <dbReference type="SAM" id="MobiDB-lite"/>
    </source>
</evidence>
<accession>A0A059FC67</accession>
<feature type="domain" description="Cupin type-2" evidence="3">
    <location>
        <begin position="46"/>
        <end position="116"/>
    </location>
</feature>
<evidence type="ECO:0000313" key="5">
    <source>
        <dbReference type="Proteomes" id="UP000025061"/>
    </source>
</evidence>
<feature type="region of interest" description="Disordered" evidence="2">
    <location>
        <begin position="1"/>
        <end position="23"/>
    </location>
</feature>
<dbReference type="GO" id="GO:0046872">
    <property type="term" value="F:metal ion binding"/>
    <property type="evidence" value="ECO:0007669"/>
    <property type="project" value="UniProtKB-KW"/>
</dbReference>